<comment type="caution">
    <text evidence="6">The sequence shown here is derived from an EMBL/GenBank/DDBJ whole genome shotgun (WGS) entry which is preliminary data.</text>
</comment>
<dbReference type="Proteomes" id="UP000319255">
    <property type="component" value="Unassembled WGS sequence"/>
</dbReference>
<evidence type="ECO:0000256" key="2">
    <source>
        <dbReference type="ARBA" id="ARBA00023015"/>
    </source>
</evidence>
<evidence type="ECO:0000256" key="3">
    <source>
        <dbReference type="ARBA" id="ARBA00023125"/>
    </source>
</evidence>
<keyword evidence="7" id="KW-1185">Reference proteome</keyword>
<organism evidence="6 7">
    <name type="scientific">Amaricoccus solimangrovi</name>
    <dbReference type="NCBI Taxonomy" id="2589815"/>
    <lineage>
        <taxon>Bacteria</taxon>
        <taxon>Pseudomonadati</taxon>
        <taxon>Pseudomonadota</taxon>
        <taxon>Alphaproteobacteria</taxon>
        <taxon>Rhodobacterales</taxon>
        <taxon>Paracoccaceae</taxon>
        <taxon>Amaricoccus</taxon>
    </lineage>
</organism>
<dbReference type="SUPFAM" id="SSF46785">
    <property type="entry name" value="Winged helix' DNA-binding domain"/>
    <property type="match status" value="2"/>
</dbReference>
<dbReference type="PROSITE" id="PS50931">
    <property type="entry name" value="HTH_LYSR"/>
    <property type="match status" value="2"/>
</dbReference>
<dbReference type="InterPro" id="IPR005119">
    <property type="entry name" value="LysR_subst-bd"/>
</dbReference>
<dbReference type="PANTHER" id="PTHR30419:SF14">
    <property type="entry name" value="LYSR FAMILY TRANSCRIPTIONAL REGULATOR"/>
    <property type="match status" value="1"/>
</dbReference>
<dbReference type="GO" id="GO:0003677">
    <property type="term" value="F:DNA binding"/>
    <property type="evidence" value="ECO:0007669"/>
    <property type="project" value="UniProtKB-KW"/>
</dbReference>
<dbReference type="Pfam" id="PF00126">
    <property type="entry name" value="HTH_1"/>
    <property type="match status" value="1"/>
</dbReference>
<dbReference type="InterPro" id="IPR036390">
    <property type="entry name" value="WH_DNA-bd_sf"/>
</dbReference>
<sequence length="378" mass="39699">MTGAARTLYKLVSSVTRGVSEAEAAAGVALFERTAGGLRANAYGRTLLARLARIEEEVTAATADLARSGQGSPTAPRHLLHDGRKLLLLLTLADTRAVSSAAAALGIGQAGASMALARIEAALGFRLFHRGLQGMTPTDPASRLLLRARRIRAELRHAASELASAEGAVVGAAVIGTLPMARADLLPRAIGTCLARAPGIQAQMVEAPAEILVARLRSGEIDAVVTVPGPGFEPKGLVVEPLLRDEMAVLGCAGHPLASAGPLTLREVSALRWILPWRSSMNRALFEARFIEEKLPPPRPAVQAADLSMIRGLLAASDMVAFISLRLFQFEIDAGLLAPLDLGRLSIEREVALVRREGASLSLAAEALIAEIRGWGTG</sequence>
<proteinExistence type="inferred from homology"/>
<evidence type="ECO:0000256" key="1">
    <source>
        <dbReference type="ARBA" id="ARBA00009437"/>
    </source>
</evidence>
<dbReference type="GO" id="GO:0003700">
    <property type="term" value="F:DNA-binding transcription factor activity"/>
    <property type="evidence" value="ECO:0007669"/>
    <property type="project" value="InterPro"/>
</dbReference>
<dbReference type="Gene3D" id="3.40.190.290">
    <property type="match status" value="1"/>
</dbReference>
<feature type="domain" description="HTH lysR-type" evidence="5">
    <location>
        <begin position="1"/>
        <end position="41"/>
    </location>
</feature>
<name>A0A501WBL5_9RHOB</name>
<gene>
    <name evidence="6" type="ORF">FJM51_20305</name>
</gene>
<dbReference type="InterPro" id="IPR000847">
    <property type="entry name" value="LysR_HTH_N"/>
</dbReference>
<dbReference type="InterPro" id="IPR036388">
    <property type="entry name" value="WH-like_DNA-bd_sf"/>
</dbReference>
<keyword evidence="4" id="KW-0804">Transcription</keyword>
<dbReference type="SUPFAM" id="SSF53850">
    <property type="entry name" value="Periplasmic binding protein-like II"/>
    <property type="match status" value="1"/>
</dbReference>
<comment type="similarity">
    <text evidence="1">Belongs to the LysR transcriptional regulatory family.</text>
</comment>
<dbReference type="Gene3D" id="1.10.10.10">
    <property type="entry name" value="Winged helix-like DNA-binding domain superfamily/Winged helix DNA-binding domain"/>
    <property type="match status" value="2"/>
</dbReference>
<dbReference type="Pfam" id="PF03466">
    <property type="entry name" value="LysR_substrate"/>
    <property type="match status" value="1"/>
</dbReference>
<evidence type="ECO:0000313" key="7">
    <source>
        <dbReference type="Proteomes" id="UP000319255"/>
    </source>
</evidence>
<evidence type="ECO:0000256" key="4">
    <source>
        <dbReference type="ARBA" id="ARBA00023163"/>
    </source>
</evidence>
<dbReference type="InterPro" id="IPR050950">
    <property type="entry name" value="HTH-type_LysR_regulators"/>
</dbReference>
<keyword evidence="3" id="KW-0238">DNA-binding</keyword>
<dbReference type="PANTHER" id="PTHR30419">
    <property type="entry name" value="HTH-TYPE TRANSCRIPTIONAL REGULATOR YBHD"/>
    <property type="match status" value="1"/>
</dbReference>
<feature type="domain" description="HTH lysR-type" evidence="5">
    <location>
        <begin position="84"/>
        <end position="138"/>
    </location>
</feature>
<dbReference type="AlphaFoldDB" id="A0A501WBL5"/>
<protein>
    <submittedName>
        <fullName evidence="6">LysR family transcriptional regulator</fullName>
    </submittedName>
</protein>
<reference evidence="6 7" key="1">
    <citation type="submission" date="2019-06" db="EMBL/GenBank/DDBJ databases">
        <title>A novel bacterium of genus Amaricoccus, isolated from marine sediment.</title>
        <authorList>
            <person name="Huang H."/>
            <person name="Mo K."/>
            <person name="Hu Y."/>
        </authorList>
    </citation>
    <scope>NUCLEOTIDE SEQUENCE [LARGE SCALE GENOMIC DNA]</scope>
    <source>
        <strain evidence="6 7">HB172011</strain>
    </source>
</reference>
<accession>A0A501WBL5</accession>
<keyword evidence="2" id="KW-0805">Transcription regulation</keyword>
<dbReference type="OrthoDB" id="9803030at2"/>
<dbReference type="GO" id="GO:0005829">
    <property type="term" value="C:cytosol"/>
    <property type="evidence" value="ECO:0007669"/>
    <property type="project" value="TreeGrafter"/>
</dbReference>
<evidence type="ECO:0000259" key="5">
    <source>
        <dbReference type="PROSITE" id="PS50931"/>
    </source>
</evidence>
<evidence type="ECO:0000313" key="6">
    <source>
        <dbReference type="EMBL" id="TPE47323.1"/>
    </source>
</evidence>
<dbReference type="EMBL" id="VFRP01000032">
    <property type="protein sequence ID" value="TPE47323.1"/>
    <property type="molecule type" value="Genomic_DNA"/>
</dbReference>